<proteinExistence type="predicted"/>
<keyword evidence="3" id="KW-1185">Reference proteome</keyword>
<evidence type="ECO:0000256" key="1">
    <source>
        <dbReference type="SAM" id="MobiDB-lite"/>
    </source>
</evidence>
<accession>A0A7W9B1T6</accession>
<sequence length="35" mass="3803">MRELQFTEQKAVAGGVTAGPNGETCTERHGNEKKK</sequence>
<evidence type="ECO:0000313" key="3">
    <source>
        <dbReference type="Proteomes" id="UP000555546"/>
    </source>
</evidence>
<organism evidence="2 3">
    <name type="scientific">Brucella daejeonensis</name>
    <dbReference type="NCBI Taxonomy" id="659015"/>
    <lineage>
        <taxon>Bacteria</taxon>
        <taxon>Pseudomonadati</taxon>
        <taxon>Pseudomonadota</taxon>
        <taxon>Alphaproteobacteria</taxon>
        <taxon>Hyphomicrobiales</taxon>
        <taxon>Brucellaceae</taxon>
        <taxon>Brucella/Ochrobactrum group</taxon>
        <taxon>Brucella</taxon>
    </lineage>
</organism>
<dbReference type="Proteomes" id="UP000555546">
    <property type="component" value="Unassembled WGS sequence"/>
</dbReference>
<evidence type="ECO:0000313" key="2">
    <source>
        <dbReference type="EMBL" id="MBB5704254.1"/>
    </source>
</evidence>
<comment type="caution">
    <text evidence="2">The sequence shown here is derived from an EMBL/GenBank/DDBJ whole genome shotgun (WGS) entry which is preliminary data.</text>
</comment>
<protein>
    <submittedName>
        <fullName evidence="2">Uncharacterized protein</fullName>
    </submittedName>
</protein>
<dbReference type="EMBL" id="JACIJG010000026">
    <property type="protein sequence ID" value="MBB5704254.1"/>
    <property type="molecule type" value="Genomic_DNA"/>
</dbReference>
<gene>
    <name evidence="2" type="ORF">FHS76_004171</name>
</gene>
<name>A0A7W9B1T6_9HYPH</name>
<dbReference type="AlphaFoldDB" id="A0A7W9B1T6"/>
<reference evidence="2 3" key="1">
    <citation type="submission" date="2020-08" db="EMBL/GenBank/DDBJ databases">
        <title>Genomic Encyclopedia of Type Strains, Phase IV (KMG-IV): sequencing the most valuable type-strain genomes for metagenomic binning, comparative biology and taxonomic classification.</title>
        <authorList>
            <person name="Goeker M."/>
        </authorList>
    </citation>
    <scope>NUCLEOTIDE SEQUENCE [LARGE SCALE GENOMIC DNA]</scope>
    <source>
        <strain evidence="2 3">DSM 26944</strain>
    </source>
</reference>
<feature type="compositionally biased region" description="Basic and acidic residues" evidence="1">
    <location>
        <begin position="25"/>
        <end position="35"/>
    </location>
</feature>
<feature type="region of interest" description="Disordered" evidence="1">
    <location>
        <begin position="1"/>
        <end position="35"/>
    </location>
</feature>